<organism evidence="2 3">
    <name type="scientific">Eleutherodactylus coqui</name>
    <name type="common">Puerto Rican coqui</name>
    <dbReference type="NCBI Taxonomy" id="57060"/>
    <lineage>
        <taxon>Eukaryota</taxon>
        <taxon>Metazoa</taxon>
        <taxon>Chordata</taxon>
        <taxon>Craniata</taxon>
        <taxon>Vertebrata</taxon>
        <taxon>Euteleostomi</taxon>
        <taxon>Amphibia</taxon>
        <taxon>Batrachia</taxon>
        <taxon>Anura</taxon>
        <taxon>Neobatrachia</taxon>
        <taxon>Hyloidea</taxon>
        <taxon>Eleutherodactylidae</taxon>
        <taxon>Eleutherodactylinae</taxon>
        <taxon>Eleutherodactylus</taxon>
        <taxon>Eleutherodactylus</taxon>
    </lineage>
</organism>
<reference evidence="2" key="1">
    <citation type="thesis" date="2020" institute="ProQuest LLC" country="789 East Eisenhower Parkway, Ann Arbor, MI, USA">
        <title>Comparative Genomics and Chromosome Evolution.</title>
        <authorList>
            <person name="Mudd A.B."/>
        </authorList>
    </citation>
    <scope>NUCLEOTIDE SEQUENCE</scope>
    <source>
        <strain evidence="2">HN-11 Male</strain>
        <tissue evidence="2">Kidney and liver</tissue>
    </source>
</reference>
<keyword evidence="3" id="KW-1185">Reference proteome</keyword>
<protein>
    <submittedName>
        <fullName evidence="2">Uncharacterized protein</fullName>
    </submittedName>
</protein>
<gene>
    <name evidence="2" type="ORF">GDO78_022138</name>
</gene>
<feature type="region of interest" description="Disordered" evidence="1">
    <location>
        <begin position="1"/>
        <end position="29"/>
    </location>
</feature>
<evidence type="ECO:0000313" key="3">
    <source>
        <dbReference type="Proteomes" id="UP000770717"/>
    </source>
</evidence>
<dbReference type="AlphaFoldDB" id="A0A8J6EGT6"/>
<dbReference type="EMBL" id="WNTK01000763">
    <property type="protein sequence ID" value="KAG9468689.1"/>
    <property type="molecule type" value="Genomic_DNA"/>
</dbReference>
<evidence type="ECO:0000256" key="1">
    <source>
        <dbReference type="SAM" id="MobiDB-lite"/>
    </source>
</evidence>
<sequence>MRRRADHSQRQTLEGTEDARIQSDEDIPI</sequence>
<proteinExistence type="predicted"/>
<name>A0A8J6EGT6_ELECQ</name>
<comment type="caution">
    <text evidence="2">The sequence shown here is derived from an EMBL/GenBank/DDBJ whole genome shotgun (WGS) entry which is preliminary data.</text>
</comment>
<accession>A0A8J6EGT6</accession>
<dbReference type="Proteomes" id="UP000770717">
    <property type="component" value="Unassembled WGS sequence"/>
</dbReference>
<evidence type="ECO:0000313" key="2">
    <source>
        <dbReference type="EMBL" id="KAG9468689.1"/>
    </source>
</evidence>